<protein>
    <submittedName>
        <fullName evidence="1">Uncharacterized protein</fullName>
    </submittedName>
</protein>
<evidence type="ECO:0000313" key="2">
    <source>
        <dbReference type="Proteomes" id="UP000299102"/>
    </source>
</evidence>
<accession>A0A4C1SWD3</accession>
<dbReference type="EMBL" id="BGZK01000022">
    <property type="protein sequence ID" value="GBP06489.1"/>
    <property type="molecule type" value="Genomic_DNA"/>
</dbReference>
<proteinExistence type="predicted"/>
<organism evidence="1 2">
    <name type="scientific">Eumeta variegata</name>
    <name type="common">Bagworm moth</name>
    <name type="synonym">Eumeta japonica</name>
    <dbReference type="NCBI Taxonomy" id="151549"/>
    <lineage>
        <taxon>Eukaryota</taxon>
        <taxon>Metazoa</taxon>
        <taxon>Ecdysozoa</taxon>
        <taxon>Arthropoda</taxon>
        <taxon>Hexapoda</taxon>
        <taxon>Insecta</taxon>
        <taxon>Pterygota</taxon>
        <taxon>Neoptera</taxon>
        <taxon>Endopterygota</taxon>
        <taxon>Lepidoptera</taxon>
        <taxon>Glossata</taxon>
        <taxon>Ditrysia</taxon>
        <taxon>Tineoidea</taxon>
        <taxon>Psychidae</taxon>
        <taxon>Oiketicinae</taxon>
        <taxon>Eumeta</taxon>
    </lineage>
</organism>
<sequence length="68" mass="7500">MVTSLGLRVSMSDDDRILSGGSYIQGRGVKFGVGHQVTKYGFIATTPKESSNRWVYRDASKPTKVAYE</sequence>
<keyword evidence="2" id="KW-1185">Reference proteome</keyword>
<gene>
    <name evidence="1" type="ORF">EVAR_4614_1</name>
</gene>
<name>A0A4C1SWD3_EUMVA</name>
<evidence type="ECO:0000313" key="1">
    <source>
        <dbReference type="EMBL" id="GBP06489.1"/>
    </source>
</evidence>
<comment type="caution">
    <text evidence="1">The sequence shown here is derived from an EMBL/GenBank/DDBJ whole genome shotgun (WGS) entry which is preliminary data.</text>
</comment>
<reference evidence="1 2" key="1">
    <citation type="journal article" date="2019" name="Commun. Biol.">
        <title>The bagworm genome reveals a unique fibroin gene that provides high tensile strength.</title>
        <authorList>
            <person name="Kono N."/>
            <person name="Nakamura H."/>
            <person name="Ohtoshi R."/>
            <person name="Tomita M."/>
            <person name="Numata K."/>
            <person name="Arakawa K."/>
        </authorList>
    </citation>
    <scope>NUCLEOTIDE SEQUENCE [LARGE SCALE GENOMIC DNA]</scope>
</reference>
<dbReference type="AlphaFoldDB" id="A0A4C1SWD3"/>
<dbReference type="Proteomes" id="UP000299102">
    <property type="component" value="Unassembled WGS sequence"/>
</dbReference>